<accession>A0A0Z8CPS1</accession>
<evidence type="ECO:0000256" key="1">
    <source>
        <dbReference type="SAM" id="Coils"/>
    </source>
</evidence>
<gene>
    <name evidence="4" type="ORF">ERS132385_00449</name>
    <name evidence="5" type="ORF">ERS132385_00782</name>
</gene>
<evidence type="ECO:0000313" key="4">
    <source>
        <dbReference type="EMBL" id="CYU29224.1"/>
    </source>
</evidence>
<keyword evidence="1" id="KW-0175">Coiled coil</keyword>
<proteinExistence type="predicted"/>
<dbReference type="Proteomes" id="UP000073434">
    <property type="component" value="Unassembled WGS sequence"/>
</dbReference>
<evidence type="ECO:0000259" key="3">
    <source>
        <dbReference type="Pfam" id="PF20155"/>
    </source>
</evidence>
<feature type="transmembrane region" description="Helical" evidence="2">
    <location>
        <begin position="437"/>
        <end position="463"/>
    </location>
</feature>
<dbReference type="EMBL" id="FIFW01000005">
    <property type="protein sequence ID" value="CYU41486.1"/>
    <property type="molecule type" value="Genomic_DNA"/>
</dbReference>
<sequence length="1133" mass="120538">MAADGKVTILVDVDGKQVKVLNNELDKVAEKGKKGSTSLKNFALGGAVFSLAKKGVDLLVSSLDGAIKRFDTLEKFPRVMKAMGHSAEDVASSTDKLANGIDGLPTTLDEVVGTAQRLTSITGNLRKSTDTTLALNNAFLASGASSADASRGLDQFSQMLSAGTVDLQSWKTLQETMPYALQKTAESFGFAGKSAQRDFYAALKSGQITFDQFSNRLVELDKGVGGFAELARENSKGIATSFNNLKNAVVRGVAGTIKALDDLSKEVSGKTIAEHFDSMKVVITAAFKVVNGAIKSSTPVFIFLFGVLDKGIDTAQALTPVLITLGSAILAMRAANTVISGIEKLRVLLIQTSAAAGMQATTMKSLLAVQAVSKTQTMAETVARMQQLGVLKMSALAHALKTKAMTAEQVVTVLSTAATNANTTAEMLKYKAMSAGVLVHGLLTGAISIQTFATIASTAAVTAFNVALTALTGPIGWVIAGIGLLVGAGVALWQWLTRESEESKRLSKAQEELAESTDNLKKSVKDSAVARKDSLQDVEANRESYKKLSAEIVALSQKENKSAADKKNLQKKIQTLNDSVEGLNLAYDKNTDSLSHNAEQINARISAMEAESTWETSQKNLLDIEQQRADIGAQLAEIAKLRTEWNNASDVSDAKRREELKKLNEQELELQATQAALQTEYEQTSAVQQAAAEAMAAAAENGTNRQVIAYENMSEAQKTAIDNMRSKYGELLETTTGMFDAIEQKSAISIEQINANLETNRAAIEQWSSNLAILAERGVDQGVLEQLRQMGPEGAAQTQVFVNATDEELAVLQENFRANAEAAKNAMGSVMDSAGVEIPDKVKGLVTNITSGLQAELANANFASLGEEALNGAAVGIENGSAKAVEATKSVGTKIQQGFKENLGIHSPSRVFTEFGGHITEGLANGITNGTNSPVGKVKNLAVKLREPFSGISGRFSEIGAMAMQGLAGGIQANAGVAIAAANSVASRVTSTIKRALDIHSPSRVMRDEVGRFIPQGIAVGIEADKDVLERTMAKLKQSVTITAPEVSLGLDKSLASQVTVRSSSKHTVTEKIEHVFDKSKEQVNRALEIAEEALQRPVYMVLEDGTLVGRLGEKLSHYQSPADKIDMMLRRI</sequence>
<dbReference type="NCBIfam" id="TIGR02675">
    <property type="entry name" value="tape_meas_nterm"/>
    <property type="match status" value="1"/>
</dbReference>
<protein>
    <submittedName>
        <fullName evidence="4">Phage minor tail protein</fullName>
    </submittedName>
</protein>
<dbReference type="EMBL" id="FIFW01000003">
    <property type="protein sequence ID" value="CYU29224.1"/>
    <property type="molecule type" value="Genomic_DNA"/>
</dbReference>
<feature type="domain" description="Tape measure protein N-terminal" evidence="3">
    <location>
        <begin position="65"/>
        <end position="254"/>
    </location>
</feature>
<keyword evidence="2" id="KW-1133">Transmembrane helix</keyword>
<dbReference type="RefSeq" id="WP_044687778.1">
    <property type="nucleotide sequence ID" value="NZ_CEEW01000011.1"/>
</dbReference>
<reference evidence="4 6" key="1">
    <citation type="submission" date="2016-02" db="EMBL/GenBank/DDBJ databases">
        <authorList>
            <consortium name="Pathogen Informatics"/>
        </authorList>
    </citation>
    <scope>NUCLEOTIDE SEQUENCE [LARGE SCALE GENOMIC DNA]</scope>
    <source>
        <strain evidence="4 6">LSS23</strain>
    </source>
</reference>
<name>A0A0Z8CPS1_STRSU</name>
<dbReference type="Pfam" id="PF20155">
    <property type="entry name" value="TMP_3"/>
    <property type="match status" value="1"/>
</dbReference>
<dbReference type="AlphaFoldDB" id="A0A0Z8CPS1"/>
<dbReference type="InterPro" id="IPR013491">
    <property type="entry name" value="Tape_meas_N"/>
</dbReference>
<feature type="transmembrane region" description="Helical" evidence="2">
    <location>
        <begin position="475"/>
        <end position="496"/>
    </location>
</feature>
<keyword evidence="2" id="KW-0472">Membrane</keyword>
<evidence type="ECO:0000313" key="5">
    <source>
        <dbReference type="EMBL" id="CYU41486.1"/>
    </source>
</evidence>
<organism evidence="4 6">
    <name type="scientific">Streptococcus suis</name>
    <dbReference type="NCBI Taxonomy" id="1307"/>
    <lineage>
        <taxon>Bacteria</taxon>
        <taxon>Bacillati</taxon>
        <taxon>Bacillota</taxon>
        <taxon>Bacilli</taxon>
        <taxon>Lactobacillales</taxon>
        <taxon>Streptococcaceae</taxon>
        <taxon>Streptococcus</taxon>
    </lineage>
</organism>
<keyword evidence="2" id="KW-0812">Transmembrane</keyword>
<feature type="coiled-coil region" evidence="1">
    <location>
        <begin position="499"/>
        <end position="683"/>
    </location>
</feature>
<evidence type="ECO:0000313" key="6">
    <source>
        <dbReference type="Proteomes" id="UP000073434"/>
    </source>
</evidence>
<evidence type="ECO:0000256" key="2">
    <source>
        <dbReference type="SAM" id="Phobius"/>
    </source>
</evidence>